<comment type="caution">
    <text evidence="1">The sequence shown here is derived from an EMBL/GenBank/DDBJ whole genome shotgun (WGS) entry which is preliminary data.</text>
</comment>
<sequence length="272" mass="30544">MKVNITFASALVLFAQQVAANDAIPGIHFANFLGTLAAQEAAPMWHMPSGTCMPSAAENNNGQQTNGVVADNCNIGSLAAGCPPQPPSKGINTFYGGIPGEPFPIIPTYYRVQKCNGDSSGSNQSWRIVYYVYFKKDTGHMSDWEGIVMRFTEVGKTDTWVRDSVIMEQDGNHKHMGWGDINDTFDGKDDQFNFRQKNRNHGKFYFGKFHHSVHHDWYTTAFKNTCPPNSATDYRNAEYQWWSVDNLRHTSFLNSNWNWGAASAPLFDLCAY</sequence>
<accession>A0ACC1NEA6</accession>
<proteinExistence type="predicted"/>
<protein>
    <submittedName>
        <fullName evidence="1">Uncharacterized protein</fullName>
    </submittedName>
</protein>
<reference evidence="1" key="1">
    <citation type="submission" date="2022-08" db="EMBL/GenBank/DDBJ databases">
        <title>Genome Sequence of Lecanicillium fungicola.</title>
        <authorList>
            <person name="Buettner E."/>
        </authorList>
    </citation>
    <scope>NUCLEOTIDE SEQUENCE</scope>
    <source>
        <strain evidence="1">Babe33</strain>
    </source>
</reference>
<gene>
    <name evidence="1" type="ORF">NQ176_g4411</name>
</gene>
<organism evidence="1 2">
    <name type="scientific">Zarea fungicola</name>
    <dbReference type="NCBI Taxonomy" id="93591"/>
    <lineage>
        <taxon>Eukaryota</taxon>
        <taxon>Fungi</taxon>
        <taxon>Dikarya</taxon>
        <taxon>Ascomycota</taxon>
        <taxon>Pezizomycotina</taxon>
        <taxon>Sordariomycetes</taxon>
        <taxon>Hypocreomycetidae</taxon>
        <taxon>Hypocreales</taxon>
        <taxon>Cordycipitaceae</taxon>
        <taxon>Zarea</taxon>
    </lineage>
</organism>
<evidence type="ECO:0000313" key="2">
    <source>
        <dbReference type="Proteomes" id="UP001143910"/>
    </source>
</evidence>
<evidence type="ECO:0000313" key="1">
    <source>
        <dbReference type="EMBL" id="KAJ2977368.1"/>
    </source>
</evidence>
<dbReference type="EMBL" id="JANJQO010000478">
    <property type="protein sequence ID" value="KAJ2977368.1"/>
    <property type="molecule type" value="Genomic_DNA"/>
</dbReference>
<keyword evidence="2" id="KW-1185">Reference proteome</keyword>
<dbReference type="Proteomes" id="UP001143910">
    <property type="component" value="Unassembled WGS sequence"/>
</dbReference>
<name>A0ACC1NEA6_9HYPO</name>